<keyword evidence="3" id="KW-0964">Secreted</keyword>
<keyword evidence="9" id="KW-0503">Monooxygenase</keyword>
<dbReference type="EC" id="1.14.99.56" evidence="15"/>
<accession>A0A8K0X535</accession>
<evidence type="ECO:0000256" key="1">
    <source>
        <dbReference type="ARBA" id="ARBA00001973"/>
    </source>
</evidence>
<evidence type="ECO:0000256" key="2">
    <source>
        <dbReference type="ARBA" id="ARBA00004613"/>
    </source>
</evidence>
<dbReference type="InterPro" id="IPR005103">
    <property type="entry name" value="AA9_LPMO"/>
</dbReference>
<dbReference type="PANTHER" id="PTHR33353">
    <property type="entry name" value="PUTATIVE (AFU_ORTHOLOGUE AFUA_1G12560)-RELATED"/>
    <property type="match status" value="1"/>
</dbReference>
<evidence type="ECO:0000256" key="8">
    <source>
        <dbReference type="ARBA" id="ARBA00023008"/>
    </source>
</evidence>
<dbReference type="InterPro" id="IPR035971">
    <property type="entry name" value="CBD_sf"/>
</dbReference>
<evidence type="ECO:0000256" key="3">
    <source>
        <dbReference type="ARBA" id="ARBA00022525"/>
    </source>
</evidence>
<evidence type="ECO:0000256" key="16">
    <source>
        <dbReference type="SAM" id="SignalP"/>
    </source>
</evidence>
<dbReference type="EMBL" id="JAGPXD010000002">
    <property type="protein sequence ID" value="KAH7367437.1"/>
    <property type="molecule type" value="Genomic_DNA"/>
</dbReference>
<organism evidence="18 19">
    <name type="scientific">Plectosphaerella cucumerina</name>
    <dbReference type="NCBI Taxonomy" id="40658"/>
    <lineage>
        <taxon>Eukaryota</taxon>
        <taxon>Fungi</taxon>
        <taxon>Dikarya</taxon>
        <taxon>Ascomycota</taxon>
        <taxon>Pezizomycotina</taxon>
        <taxon>Sordariomycetes</taxon>
        <taxon>Hypocreomycetidae</taxon>
        <taxon>Glomerellales</taxon>
        <taxon>Plectosphaerellaceae</taxon>
        <taxon>Plectosphaerella</taxon>
    </lineage>
</organism>
<dbReference type="Proteomes" id="UP000813385">
    <property type="component" value="Unassembled WGS sequence"/>
</dbReference>
<dbReference type="SMART" id="SM00236">
    <property type="entry name" value="fCBD"/>
    <property type="match status" value="1"/>
</dbReference>
<evidence type="ECO:0000256" key="9">
    <source>
        <dbReference type="ARBA" id="ARBA00023033"/>
    </source>
</evidence>
<dbReference type="Pfam" id="PF03443">
    <property type="entry name" value="AA9"/>
    <property type="match status" value="1"/>
</dbReference>
<comment type="caution">
    <text evidence="18">The sequence shown here is derived from an EMBL/GenBank/DDBJ whole genome shotgun (WGS) entry which is preliminary data.</text>
</comment>
<evidence type="ECO:0000256" key="12">
    <source>
        <dbReference type="ARBA" id="ARBA00023326"/>
    </source>
</evidence>
<evidence type="ECO:0000256" key="5">
    <source>
        <dbReference type="ARBA" id="ARBA00022729"/>
    </source>
</evidence>
<gene>
    <name evidence="18" type="ORF">B0T11DRAFT_325710</name>
</gene>
<feature type="chain" id="PRO_5035439300" description="lytic cellulose monooxygenase (C4-dehydrogenating)" evidence="16">
    <location>
        <begin position="20"/>
        <end position="322"/>
    </location>
</feature>
<reference evidence="18" key="1">
    <citation type="journal article" date="2021" name="Nat. Commun.">
        <title>Genetic determinants of endophytism in the Arabidopsis root mycobiome.</title>
        <authorList>
            <person name="Mesny F."/>
            <person name="Miyauchi S."/>
            <person name="Thiergart T."/>
            <person name="Pickel B."/>
            <person name="Atanasova L."/>
            <person name="Karlsson M."/>
            <person name="Huettel B."/>
            <person name="Barry K.W."/>
            <person name="Haridas S."/>
            <person name="Chen C."/>
            <person name="Bauer D."/>
            <person name="Andreopoulos W."/>
            <person name="Pangilinan J."/>
            <person name="LaButti K."/>
            <person name="Riley R."/>
            <person name="Lipzen A."/>
            <person name="Clum A."/>
            <person name="Drula E."/>
            <person name="Henrissat B."/>
            <person name="Kohler A."/>
            <person name="Grigoriev I.V."/>
            <person name="Martin F.M."/>
            <person name="Hacquard S."/>
        </authorList>
    </citation>
    <scope>NUCLEOTIDE SEQUENCE</scope>
    <source>
        <strain evidence="18">MPI-CAGE-AT-0016</strain>
    </source>
</reference>
<keyword evidence="18" id="KW-0378">Hydrolase</keyword>
<dbReference type="GO" id="GO:0030248">
    <property type="term" value="F:cellulose binding"/>
    <property type="evidence" value="ECO:0007669"/>
    <property type="project" value="InterPro"/>
</dbReference>
<keyword evidence="4" id="KW-0479">Metal-binding</keyword>
<dbReference type="OrthoDB" id="3496539at2759"/>
<evidence type="ECO:0000313" key="18">
    <source>
        <dbReference type="EMBL" id="KAH7367437.1"/>
    </source>
</evidence>
<evidence type="ECO:0000256" key="4">
    <source>
        <dbReference type="ARBA" id="ARBA00022723"/>
    </source>
</evidence>
<feature type="domain" description="CBM1" evidence="17">
    <location>
        <begin position="286"/>
        <end position="322"/>
    </location>
</feature>
<dbReference type="GO" id="GO:0046872">
    <property type="term" value="F:metal ion binding"/>
    <property type="evidence" value="ECO:0007669"/>
    <property type="project" value="UniProtKB-KW"/>
</dbReference>
<evidence type="ECO:0000313" key="19">
    <source>
        <dbReference type="Proteomes" id="UP000813385"/>
    </source>
</evidence>
<keyword evidence="10" id="KW-1015">Disulfide bond</keyword>
<evidence type="ECO:0000256" key="10">
    <source>
        <dbReference type="ARBA" id="ARBA00023157"/>
    </source>
</evidence>
<keyword evidence="12" id="KW-0624">Polysaccharide degradation</keyword>
<feature type="signal peptide" evidence="16">
    <location>
        <begin position="1"/>
        <end position="19"/>
    </location>
</feature>
<evidence type="ECO:0000256" key="11">
    <source>
        <dbReference type="ARBA" id="ARBA00023277"/>
    </source>
</evidence>
<keyword evidence="19" id="KW-1185">Reference proteome</keyword>
<keyword evidence="6" id="KW-0136">Cellulose degradation</keyword>
<comment type="subcellular location">
    <subcellularLocation>
        <location evidence="2">Secreted</location>
    </subcellularLocation>
</comment>
<name>A0A8K0X535_9PEZI</name>
<keyword evidence="5 16" id="KW-0732">Signal</keyword>
<dbReference type="CDD" id="cd21175">
    <property type="entry name" value="LPMO_AA9"/>
    <property type="match status" value="1"/>
</dbReference>
<evidence type="ECO:0000256" key="6">
    <source>
        <dbReference type="ARBA" id="ARBA00023001"/>
    </source>
</evidence>
<dbReference type="InterPro" id="IPR000254">
    <property type="entry name" value="CBD"/>
</dbReference>
<protein>
    <recommendedName>
        <fullName evidence="15">lytic cellulose monooxygenase (C4-dehydrogenating)</fullName>
        <ecNumber evidence="15">1.14.99.56</ecNumber>
    </recommendedName>
</protein>
<dbReference type="GO" id="GO:0005576">
    <property type="term" value="C:extracellular region"/>
    <property type="evidence" value="ECO:0007669"/>
    <property type="project" value="UniProtKB-SubCell"/>
</dbReference>
<dbReference type="GO" id="GO:0004497">
    <property type="term" value="F:monooxygenase activity"/>
    <property type="evidence" value="ECO:0007669"/>
    <property type="project" value="UniProtKB-KW"/>
</dbReference>
<dbReference type="PANTHER" id="PTHR33353:SF2">
    <property type="entry name" value="ENDO-BETA-1,4-GLUCANASE D"/>
    <property type="match status" value="1"/>
</dbReference>
<dbReference type="GO" id="GO:0030245">
    <property type="term" value="P:cellulose catabolic process"/>
    <property type="evidence" value="ECO:0007669"/>
    <property type="project" value="UniProtKB-KW"/>
</dbReference>
<dbReference type="SUPFAM" id="SSF57180">
    <property type="entry name" value="Cellulose-binding domain"/>
    <property type="match status" value="1"/>
</dbReference>
<dbReference type="PROSITE" id="PS00562">
    <property type="entry name" value="CBM1_1"/>
    <property type="match status" value="1"/>
</dbReference>
<dbReference type="GO" id="GO:0016787">
    <property type="term" value="F:hydrolase activity"/>
    <property type="evidence" value="ECO:0007669"/>
    <property type="project" value="UniProtKB-KW"/>
</dbReference>
<evidence type="ECO:0000256" key="15">
    <source>
        <dbReference type="ARBA" id="ARBA00047174"/>
    </source>
</evidence>
<dbReference type="InterPro" id="IPR049892">
    <property type="entry name" value="AA9"/>
</dbReference>
<comment type="catalytic activity">
    <reaction evidence="14">
        <text>[(1-&gt;4)-beta-D-glucosyl]n+m + reduced acceptor + O2 = 4-dehydro-beta-D-glucosyl-[(1-&gt;4)-beta-D-glucosyl]n-1 + [(1-&gt;4)-beta-D-glucosyl]m + acceptor + H2O.</text>
        <dbReference type="EC" id="1.14.99.56"/>
    </reaction>
</comment>
<keyword evidence="11" id="KW-0119">Carbohydrate metabolism</keyword>
<comment type="similarity">
    <text evidence="13">Belongs to the polysaccharide monooxygenase AA9 family.</text>
</comment>
<dbReference type="Gene3D" id="2.70.50.70">
    <property type="match status" value="1"/>
</dbReference>
<evidence type="ECO:0000256" key="13">
    <source>
        <dbReference type="ARBA" id="ARBA00044502"/>
    </source>
</evidence>
<sequence>MKFTTSVVLAALASSLIIAGKETASNEYVRASTRQTKYNPIKWENVRDGSTPDLEDIRCNQGSFASAGRTKTAEIAAGTKVGFKLAVGATMQHPGPGFAYLSKAPTTAQAYAGDGDWFKIYETGVCDTSKDFTKEAWCTWDKNIIEFDIPKNTPDGEYLLRVEHIGVHGAHVGQAEFYPACAQIKVTGGAASGTPGPTFKLPGGYKKTDPSFNFSLYGGYKPYPMPGPAVWNGAASSGSDAGTPAQPPAAATTLVTRPAAVATSTAAAAAPTAPSAPANPPASGGSCAAKYSQCGGTGFTGAKCCQSGSTCRAANQWYSQCV</sequence>
<evidence type="ECO:0000259" key="17">
    <source>
        <dbReference type="PROSITE" id="PS51164"/>
    </source>
</evidence>
<evidence type="ECO:0000256" key="7">
    <source>
        <dbReference type="ARBA" id="ARBA00023002"/>
    </source>
</evidence>
<dbReference type="AlphaFoldDB" id="A0A8K0X535"/>
<dbReference type="PROSITE" id="PS51164">
    <property type="entry name" value="CBM1_2"/>
    <property type="match status" value="1"/>
</dbReference>
<keyword evidence="8" id="KW-0186">Copper</keyword>
<proteinExistence type="inferred from homology"/>
<comment type="cofactor">
    <cofactor evidence="1">
        <name>Cu(2+)</name>
        <dbReference type="ChEBI" id="CHEBI:29036"/>
    </cofactor>
</comment>
<keyword evidence="7" id="KW-0560">Oxidoreductase</keyword>
<evidence type="ECO:0000256" key="14">
    <source>
        <dbReference type="ARBA" id="ARBA00045077"/>
    </source>
</evidence>
<dbReference type="Pfam" id="PF00734">
    <property type="entry name" value="CBM_1"/>
    <property type="match status" value="1"/>
</dbReference>